<dbReference type="RefSeq" id="WP_212949278.1">
    <property type="nucleotide sequence ID" value="NZ_BORW01000007.1"/>
</dbReference>
<evidence type="ECO:0000259" key="5">
    <source>
        <dbReference type="PROSITE" id="PS50931"/>
    </source>
</evidence>
<dbReference type="InterPro" id="IPR036390">
    <property type="entry name" value="WH_DNA-bd_sf"/>
</dbReference>
<evidence type="ECO:0000256" key="3">
    <source>
        <dbReference type="ARBA" id="ARBA00023125"/>
    </source>
</evidence>
<dbReference type="Pfam" id="PF00126">
    <property type="entry name" value="HTH_1"/>
    <property type="match status" value="1"/>
</dbReference>
<dbReference type="InterPro" id="IPR000847">
    <property type="entry name" value="LysR_HTH_N"/>
</dbReference>
<gene>
    <name evidence="6" type="ORF">J21TS3_19730</name>
</gene>
<evidence type="ECO:0000256" key="4">
    <source>
        <dbReference type="ARBA" id="ARBA00023163"/>
    </source>
</evidence>
<dbReference type="Gene3D" id="1.10.10.10">
    <property type="entry name" value="Winged helix-like DNA-binding domain superfamily/Winged helix DNA-binding domain"/>
    <property type="match status" value="1"/>
</dbReference>
<protein>
    <submittedName>
        <fullName evidence="6">LysR family transcriptional regulator</fullName>
    </submittedName>
</protein>
<dbReference type="PANTHER" id="PTHR30346">
    <property type="entry name" value="TRANSCRIPTIONAL DUAL REGULATOR HCAR-RELATED"/>
    <property type="match status" value="1"/>
</dbReference>
<dbReference type="PANTHER" id="PTHR30346:SF28">
    <property type="entry name" value="HTH-TYPE TRANSCRIPTIONAL REGULATOR CYNR"/>
    <property type="match status" value="1"/>
</dbReference>
<dbReference type="SUPFAM" id="SSF46785">
    <property type="entry name" value="Winged helix' DNA-binding domain"/>
    <property type="match status" value="1"/>
</dbReference>
<dbReference type="CDD" id="cd05466">
    <property type="entry name" value="PBP2_LTTR_substrate"/>
    <property type="match status" value="1"/>
</dbReference>
<dbReference type="Gene3D" id="3.40.190.290">
    <property type="match status" value="1"/>
</dbReference>
<keyword evidence="4" id="KW-0804">Transcription</keyword>
<evidence type="ECO:0000313" key="6">
    <source>
        <dbReference type="EMBL" id="GIO67152.1"/>
    </source>
</evidence>
<evidence type="ECO:0000256" key="1">
    <source>
        <dbReference type="ARBA" id="ARBA00009437"/>
    </source>
</evidence>
<dbReference type="InterPro" id="IPR005119">
    <property type="entry name" value="LysR_subst-bd"/>
</dbReference>
<keyword evidence="3" id="KW-0238">DNA-binding</keyword>
<keyword evidence="2" id="KW-0805">Transcription regulation</keyword>
<accession>A0ABQ4LV50</accession>
<organism evidence="6 7">
    <name type="scientific">Paenibacillus cookii</name>
    <dbReference type="NCBI Taxonomy" id="157839"/>
    <lineage>
        <taxon>Bacteria</taxon>
        <taxon>Bacillati</taxon>
        <taxon>Bacillota</taxon>
        <taxon>Bacilli</taxon>
        <taxon>Bacillales</taxon>
        <taxon>Paenibacillaceae</taxon>
        <taxon>Paenibacillus</taxon>
    </lineage>
</organism>
<dbReference type="Proteomes" id="UP000680638">
    <property type="component" value="Unassembled WGS sequence"/>
</dbReference>
<dbReference type="PRINTS" id="PR00039">
    <property type="entry name" value="HTHLYSR"/>
</dbReference>
<dbReference type="Pfam" id="PF03466">
    <property type="entry name" value="LysR_substrate"/>
    <property type="match status" value="1"/>
</dbReference>
<sequence length="296" mass="33440">MELLQLKYFQTVAYTEHISKAAEQLNIAQPSLSLTIKRLEDELGTSLFLRKGRNIELSPSGKILLKHVNKIFTELENAKTEIQAQGYEQDRTIRISISNPRFLSGLISEYITRHPDTKIHQEVGERTEIMTRLKKREIDLGIAGGPPTADEEIESCVLVDEDIVLVLPSSHKLAGKSEISLSEVAAEPFISLANNEEYRGFTTSLCERAGFTPSNNFEVDSHLLAEIIKLDQGVALLPISACRTLGLHYVKITDIDPAYTVRLSWVKDRLLSPTVTEFRDFIISYFKENHGMYKVY</sequence>
<dbReference type="SUPFAM" id="SSF53850">
    <property type="entry name" value="Periplasmic binding protein-like II"/>
    <property type="match status" value="1"/>
</dbReference>
<evidence type="ECO:0000313" key="7">
    <source>
        <dbReference type="Proteomes" id="UP000680638"/>
    </source>
</evidence>
<comment type="similarity">
    <text evidence="1">Belongs to the LysR transcriptional regulatory family.</text>
</comment>
<feature type="domain" description="HTH lysR-type" evidence="5">
    <location>
        <begin position="1"/>
        <end position="58"/>
    </location>
</feature>
<reference evidence="6 7" key="1">
    <citation type="submission" date="2021-03" db="EMBL/GenBank/DDBJ databases">
        <title>Antimicrobial resistance genes in bacteria isolated from Japanese honey, and their potential for conferring macrolide and lincosamide resistance in the American foulbrood pathogen Paenibacillus larvae.</title>
        <authorList>
            <person name="Okamoto M."/>
            <person name="Kumagai M."/>
            <person name="Kanamori H."/>
            <person name="Takamatsu D."/>
        </authorList>
    </citation>
    <scope>NUCLEOTIDE SEQUENCE [LARGE SCALE GENOMIC DNA]</scope>
    <source>
        <strain evidence="6 7">J21TS3</strain>
    </source>
</reference>
<comment type="caution">
    <text evidence="6">The sequence shown here is derived from an EMBL/GenBank/DDBJ whole genome shotgun (WGS) entry which is preliminary data.</text>
</comment>
<dbReference type="PROSITE" id="PS50931">
    <property type="entry name" value="HTH_LYSR"/>
    <property type="match status" value="1"/>
</dbReference>
<name>A0ABQ4LV50_9BACL</name>
<dbReference type="InterPro" id="IPR036388">
    <property type="entry name" value="WH-like_DNA-bd_sf"/>
</dbReference>
<keyword evidence="7" id="KW-1185">Reference proteome</keyword>
<dbReference type="EMBL" id="BORW01000007">
    <property type="protein sequence ID" value="GIO67152.1"/>
    <property type="molecule type" value="Genomic_DNA"/>
</dbReference>
<proteinExistence type="inferred from homology"/>
<evidence type="ECO:0000256" key="2">
    <source>
        <dbReference type="ARBA" id="ARBA00023015"/>
    </source>
</evidence>